<sequence length="374" mass="43850">MSNPSPVLSTIIFVFTLQAILLSGLLLAKRPRSQSNVFLALVVFFFALMALNIALVNVLISYDIFYVFRYVQLELLFGIGPALYFYTRSITDQGFRFSKKDWVHFLPVALEIVFYRTSIYRLGADGMYDDVPHPFTSIYLAEQWFGILSITVYTIFSLRRLYRHHRWLQDHYSNIEDRSLRWLTLPVIVYSGFWIGWMLLTEIDRFVFDRTLREYYFLPTFVGLAVVTCWIGFRGYMRSHLQVDIKQPEDSKTQVNPPNAEQLQRLNELMKSQRPYLDSDLDLSRLSELLGLNPRQVSALINQSFGQNFYEYINDHRVEAFKERMSREDRDRLTLLGHAYECGFKSKSTFNHVFKKATGQTPGEYAKAQKNKSE</sequence>
<keyword evidence="3" id="KW-0804">Transcription</keyword>
<evidence type="ECO:0000259" key="5">
    <source>
        <dbReference type="PROSITE" id="PS01124"/>
    </source>
</evidence>
<comment type="caution">
    <text evidence="6">The sequence shown here is derived from an EMBL/GenBank/DDBJ whole genome shotgun (WGS) entry which is preliminary data.</text>
</comment>
<dbReference type="PANTHER" id="PTHR43280">
    <property type="entry name" value="ARAC-FAMILY TRANSCRIPTIONAL REGULATOR"/>
    <property type="match status" value="1"/>
</dbReference>
<keyword evidence="7" id="KW-1185">Reference proteome</keyword>
<evidence type="ECO:0000256" key="3">
    <source>
        <dbReference type="ARBA" id="ARBA00023163"/>
    </source>
</evidence>
<dbReference type="PANTHER" id="PTHR43280:SF29">
    <property type="entry name" value="ARAC-FAMILY TRANSCRIPTIONAL REGULATOR"/>
    <property type="match status" value="1"/>
</dbReference>
<protein>
    <submittedName>
        <fullName evidence="6">AraC family transcriptional regulator</fullName>
    </submittedName>
</protein>
<feature type="transmembrane region" description="Helical" evidence="4">
    <location>
        <begin position="182"/>
        <end position="200"/>
    </location>
</feature>
<keyword evidence="2" id="KW-0238">DNA-binding</keyword>
<accession>A0ABT3CYK2</accession>
<dbReference type="Proteomes" id="UP001300692">
    <property type="component" value="Unassembled WGS sequence"/>
</dbReference>
<feature type="transmembrane region" description="Helical" evidence="4">
    <location>
        <begin position="37"/>
        <end position="60"/>
    </location>
</feature>
<keyword evidence="4" id="KW-0812">Transmembrane</keyword>
<organism evidence="6 7">
    <name type="scientific">Reichenbachiella ulvae</name>
    <dbReference type="NCBI Taxonomy" id="2980104"/>
    <lineage>
        <taxon>Bacteria</taxon>
        <taxon>Pseudomonadati</taxon>
        <taxon>Bacteroidota</taxon>
        <taxon>Cytophagia</taxon>
        <taxon>Cytophagales</taxon>
        <taxon>Reichenbachiellaceae</taxon>
        <taxon>Reichenbachiella</taxon>
    </lineage>
</organism>
<dbReference type="InterPro" id="IPR009057">
    <property type="entry name" value="Homeodomain-like_sf"/>
</dbReference>
<evidence type="ECO:0000313" key="6">
    <source>
        <dbReference type="EMBL" id="MCV9388780.1"/>
    </source>
</evidence>
<feature type="transmembrane region" description="Helical" evidence="4">
    <location>
        <begin position="215"/>
        <end position="233"/>
    </location>
</feature>
<evidence type="ECO:0000256" key="1">
    <source>
        <dbReference type="ARBA" id="ARBA00023015"/>
    </source>
</evidence>
<gene>
    <name evidence="6" type="ORF">N7U62_19025</name>
</gene>
<evidence type="ECO:0000313" key="7">
    <source>
        <dbReference type="Proteomes" id="UP001300692"/>
    </source>
</evidence>
<feature type="domain" description="HTH araC/xylS-type" evidence="5">
    <location>
        <begin position="267"/>
        <end position="368"/>
    </location>
</feature>
<dbReference type="PROSITE" id="PS01124">
    <property type="entry name" value="HTH_ARAC_FAMILY_2"/>
    <property type="match status" value="1"/>
</dbReference>
<feature type="transmembrane region" description="Helical" evidence="4">
    <location>
        <begin position="143"/>
        <end position="162"/>
    </location>
</feature>
<feature type="transmembrane region" description="Helical" evidence="4">
    <location>
        <begin position="66"/>
        <end position="86"/>
    </location>
</feature>
<dbReference type="RefSeq" id="WP_264139673.1">
    <property type="nucleotide sequence ID" value="NZ_JAOYOD010000001.1"/>
</dbReference>
<keyword evidence="4" id="KW-0472">Membrane</keyword>
<dbReference type="SMART" id="SM00342">
    <property type="entry name" value="HTH_ARAC"/>
    <property type="match status" value="1"/>
</dbReference>
<name>A0ABT3CYK2_9BACT</name>
<dbReference type="SUPFAM" id="SSF46689">
    <property type="entry name" value="Homeodomain-like"/>
    <property type="match status" value="1"/>
</dbReference>
<evidence type="ECO:0000256" key="4">
    <source>
        <dbReference type="SAM" id="Phobius"/>
    </source>
</evidence>
<dbReference type="InterPro" id="IPR018060">
    <property type="entry name" value="HTH_AraC"/>
</dbReference>
<keyword evidence="1" id="KW-0805">Transcription regulation</keyword>
<dbReference type="Gene3D" id="1.10.10.60">
    <property type="entry name" value="Homeodomain-like"/>
    <property type="match status" value="2"/>
</dbReference>
<proteinExistence type="predicted"/>
<dbReference type="EMBL" id="JAOYOD010000001">
    <property type="protein sequence ID" value="MCV9388780.1"/>
    <property type="molecule type" value="Genomic_DNA"/>
</dbReference>
<feature type="transmembrane region" description="Helical" evidence="4">
    <location>
        <begin position="102"/>
        <end position="123"/>
    </location>
</feature>
<reference evidence="6 7" key="1">
    <citation type="submission" date="2022-10" db="EMBL/GenBank/DDBJ databases">
        <title>Comparative genomics and taxonomic characterization of three novel marine species of genus Reichenbachiella exhibiting antioxidant and polysaccharide degradation activities.</title>
        <authorList>
            <person name="Muhammad N."/>
            <person name="Lee Y.-J."/>
            <person name="Ko J."/>
            <person name="Kim S.-G."/>
        </authorList>
    </citation>
    <scope>NUCLEOTIDE SEQUENCE [LARGE SCALE GENOMIC DNA]</scope>
    <source>
        <strain evidence="6 7">ABR2-5</strain>
    </source>
</reference>
<dbReference type="Pfam" id="PF12833">
    <property type="entry name" value="HTH_18"/>
    <property type="match status" value="1"/>
</dbReference>
<feature type="transmembrane region" description="Helical" evidence="4">
    <location>
        <begin position="6"/>
        <end position="28"/>
    </location>
</feature>
<keyword evidence="4" id="KW-1133">Transmembrane helix</keyword>
<evidence type="ECO:0000256" key="2">
    <source>
        <dbReference type="ARBA" id="ARBA00023125"/>
    </source>
</evidence>